<dbReference type="InterPro" id="IPR000620">
    <property type="entry name" value="EamA_dom"/>
</dbReference>
<dbReference type="EMBL" id="CP011502">
    <property type="protein sequence ID" value="ALX04245.1"/>
    <property type="molecule type" value="Genomic_DNA"/>
</dbReference>
<feature type="transmembrane region" description="Helical" evidence="2">
    <location>
        <begin position="84"/>
        <end position="103"/>
    </location>
</feature>
<dbReference type="AlphaFoldDB" id="A0A0U4CFN6"/>
<gene>
    <name evidence="5" type="ORF">AERYTH_05790</name>
</gene>
<feature type="transmembrane region" description="Helical" evidence="2">
    <location>
        <begin position="141"/>
        <end position="161"/>
    </location>
</feature>
<feature type="transmembrane region" description="Helical" evidence="2">
    <location>
        <begin position="260"/>
        <end position="277"/>
    </location>
</feature>
<keyword evidence="2" id="KW-0472">Membrane</keyword>
<feature type="transmembrane region" description="Helical" evidence="2">
    <location>
        <begin position="173"/>
        <end position="198"/>
    </location>
</feature>
<feature type="transmembrane region" description="Helical" evidence="2">
    <location>
        <begin position="204"/>
        <end position="223"/>
    </location>
</feature>
<keyword evidence="6" id="KW-1185">Reference proteome</keyword>
<evidence type="ECO:0000259" key="4">
    <source>
        <dbReference type="Pfam" id="PF00892"/>
    </source>
</evidence>
<dbReference type="Pfam" id="PF00892">
    <property type="entry name" value="EamA"/>
    <property type="match status" value="1"/>
</dbReference>
<feature type="domain" description="EamA" evidence="4">
    <location>
        <begin position="143"/>
        <end position="277"/>
    </location>
</feature>
<evidence type="ECO:0000256" key="1">
    <source>
        <dbReference type="ARBA" id="ARBA00007362"/>
    </source>
</evidence>
<dbReference type="Proteomes" id="UP000067689">
    <property type="component" value="Chromosome"/>
</dbReference>
<dbReference type="GO" id="GO:0016020">
    <property type="term" value="C:membrane"/>
    <property type="evidence" value="ECO:0007669"/>
    <property type="project" value="InterPro"/>
</dbReference>
<accession>A0A0U4CFN6</accession>
<dbReference type="InterPro" id="IPR037185">
    <property type="entry name" value="EmrE-like"/>
</dbReference>
<dbReference type="PANTHER" id="PTHR22911:SF76">
    <property type="entry name" value="EAMA DOMAIN-CONTAINING PROTEIN"/>
    <property type="match status" value="1"/>
</dbReference>
<dbReference type="KEGG" id="aer:AERYTH_05790"/>
<comment type="similarity">
    <text evidence="1">Belongs to the EamA transporter family.</text>
</comment>
<dbReference type="RefSeq" id="WP_202967711.1">
    <property type="nucleotide sequence ID" value="NZ_CP011502.1"/>
</dbReference>
<feature type="transmembrane region" description="Helical" evidence="2">
    <location>
        <begin position="115"/>
        <end position="135"/>
    </location>
</feature>
<evidence type="ECO:0000256" key="2">
    <source>
        <dbReference type="SAM" id="Phobius"/>
    </source>
</evidence>
<evidence type="ECO:0000313" key="5">
    <source>
        <dbReference type="EMBL" id="ALX04245.1"/>
    </source>
</evidence>
<keyword evidence="3" id="KW-0732">Signal</keyword>
<feature type="transmembrane region" description="Helical" evidence="2">
    <location>
        <begin position="59"/>
        <end position="78"/>
    </location>
</feature>
<feature type="signal peptide" evidence="3">
    <location>
        <begin position="1"/>
        <end position="21"/>
    </location>
</feature>
<keyword evidence="2" id="KW-0812">Transmembrane</keyword>
<sequence>MTWLLVVVGLLGVSASGPLMAATAAPALVIAFWRNAAATAVLTPFAVRSRTALTGLRWADLRGTVFAGVMLAVHFAAWVGALKLTTVAAATALTCTQLLWVVLVDRLRGVRPGRAVLLGCVVASVGVLVVSGVDLTVSRRALLGDLLAVVGGLGAALYLVAGESARRRLSTTHYTTFCYGTCAAVLAVGCLATGASFVGYDAHVWLLLAAVTVCAQLLGHSLFNHLLAVMSPTVISLVLLLEVPGAALLAAVFLGQAPPAGVYVGLLLVLVGLAVVVRARRAPTEPVEPVA</sequence>
<dbReference type="STRING" id="2041.AERYTH_05790"/>
<proteinExistence type="inferred from homology"/>
<protein>
    <submittedName>
        <fullName evidence="5">Membrane protein</fullName>
    </submittedName>
</protein>
<organism evidence="5 6">
    <name type="scientific">Aeromicrobium erythreum</name>
    <dbReference type="NCBI Taxonomy" id="2041"/>
    <lineage>
        <taxon>Bacteria</taxon>
        <taxon>Bacillati</taxon>
        <taxon>Actinomycetota</taxon>
        <taxon>Actinomycetes</taxon>
        <taxon>Propionibacteriales</taxon>
        <taxon>Nocardioidaceae</taxon>
        <taxon>Aeromicrobium</taxon>
    </lineage>
</organism>
<dbReference type="SUPFAM" id="SSF103481">
    <property type="entry name" value="Multidrug resistance efflux transporter EmrE"/>
    <property type="match status" value="2"/>
</dbReference>
<evidence type="ECO:0000256" key="3">
    <source>
        <dbReference type="SAM" id="SignalP"/>
    </source>
</evidence>
<feature type="transmembrane region" description="Helical" evidence="2">
    <location>
        <begin position="235"/>
        <end position="254"/>
    </location>
</feature>
<name>A0A0U4CFN6_9ACTN</name>
<dbReference type="PANTHER" id="PTHR22911">
    <property type="entry name" value="ACYL-MALONYL CONDENSING ENZYME-RELATED"/>
    <property type="match status" value="1"/>
</dbReference>
<reference evidence="5 6" key="1">
    <citation type="journal article" date="1991" name="Int. J. Syst. Bacteriol.">
        <title>Description of the erythromycin-producing bacterium Arthrobacter sp. strain NRRL B-3381 as Aeromicrobium erythreum gen. nov., sp. nov.</title>
        <authorList>
            <person name="Miller E.S."/>
            <person name="Woese C.R."/>
            <person name="Brenner S."/>
        </authorList>
    </citation>
    <scope>NUCLEOTIDE SEQUENCE [LARGE SCALE GENOMIC DNA]</scope>
    <source>
        <strain evidence="5 6">AR18</strain>
    </source>
</reference>
<feature type="chain" id="PRO_5006847883" evidence="3">
    <location>
        <begin position="22"/>
        <end position="291"/>
    </location>
</feature>
<keyword evidence="2" id="KW-1133">Transmembrane helix</keyword>
<dbReference type="PATRIC" id="fig|2041.4.peg.1203"/>
<evidence type="ECO:0000313" key="6">
    <source>
        <dbReference type="Proteomes" id="UP000067689"/>
    </source>
</evidence>